<dbReference type="PANTHER" id="PTHR43194:SF2">
    <property type="entry name" value="PEROXISOMAL MEMBRANE PROTEIN LPX1"/>
    <property type="match status" value="1"/>
</dbReference>
<name>A0A495XKV0_9PSEU</name>
<feature type="domain" description="AB hydrolase-1" evidence="1">
    <location>
        <begin position="24"/>
        <end position="135"/>
    </location>
</feature>
<dbReference type="SUPFAM" id="SSF53474">
    <property type="entry name" value="alpha/beta-Hydrolases"/>
    <property type="match status" value="1"/>
</dbReference>
<gene>
    <name evidence="2" type="ORF">DFJ66_8488</name>
</gene>
<comment type="caution">
    <text evidence="2">The sequence shown here is derived from an EMBL/GenBank/DDBJ whole genome shotgun (WGS) entry which is preliminary data.</text>
</comment>
<dbReference type="GO" id="GO:0003824">
    <property type="term" value="F:catalytic activity"/>
    <property type="evidence" value="ECO:0007669"/>
    <property type="project" value="UniProtKB-ARBA"/>
</dbReference>
<accession>A0A495XKV0</accession>
<dbReference type="AlphaFoldDB" id="A0A495XKV0"/>
<protein>
    <submittedName>
        <fullName evidence="2">Pimeloyl-ACP methyl ester carboxylesterase</fullName>
    </submittedName>
</protein>
<dbReference type="InterPro" id="IPR050228">
    <property type="entry name" value="Carboxylesterase_BioH"/>
</dbReference>
<dbReference type="InterPro" id="IPR000073">
    <property type="entry name" value="AB_hydrolase_1"/>
</dbReference>
<dbReference type="PANTHER" id="PTHR43194">
    <property type="entry name" value="HYDROLASE ALPHA/BETA FOLD FAMILY"/>
    <property type="match status" value="1"/>
</dbReference>
<evidence type="ECO:0000259" key="1">
    <source>
        <dbReference type="Pfam" id="PF00561"/>
    </source>
</evidence>
<dbReference type="Pfam" id="PF00561">
    <property type="entry name" value="Abhydrolase_1"/>
    <property type="match status" value="1"/>
</dbReference>
<reference evidence="2 3" key="1">
    <citation type="submission" date="2018-10" db="EMBL/GenBank/DDBJ databases">
        <title>Sequencing the genomes of 1000 actinobacteria strains.</title>
        <authorList>
            <person name="Klenk H.-P."/>
        </authorList>
    </citation>
    <scope>NUCLEOTIDE SEQUENCE [LARGE SCALE GENOMIC DNA]</scope>
    <source>
        <strain evidence="2 3">DSM 43911</strain>
    </source>
</reference>
<dbReference type="Proteomes" id="UP000272729">
    <property type="component" value="Unassembled WGS sequence"/>
</dbReference>
<sequence>MERIHRAVSPDGTEIVGRVRGRGPALVLVHGAIGDGEIAWEALLPELTDRFTCYLPSTRGRGLSADHPDHSPPRLVEDVTAFVDGIGEPVGLVGWSGSGAWVLGAAARSRSVAAVAVHEPVLIPVMGPDDLAETAATMQRIGAAAGAGRLVDALHAFAPWICTAEEVAALERTDFFQRWAGAVPAMLRLLQQDGSYAGPRATDPEALAAVTAPVLLLVGKRTRLHPFFTASARFLARHVVHGQVWELPGLGHFAPVLAPRSVAEELVTFFESARQPA</sequence>
<proteinExistence type="predicted"/>
<dbReference type="InterPro" id="IPR029058">
    <property type="entry name" value="AB_hydrolase_fold"/>
</dbReference>
<dbReference type="OrthoDB" id="63519at2"/>
<dbReference type="Gene3D" id="3.40.50.1820">
    <property type="entry name" value="alpha/beta hydrolase"/>
    <property type="match status" value="1"/>
</dbReference>
<evidence type="ECO:0000313" key="3">
    <source>
        <dbReference type="Proteomes" id="UP000272729"/>
    </source>
</evidence>
<evidence type="ECO:0000313" key="2">
    <source>
        <dbReference type="EMBL" id="RKT75110.1"/>
    </source>
</evidence>
<organism evidence="2 3">
    <name type="scientific">Saccharothrix variisporea</name>
    <dbReference type="NCBI Taxonomy" id="543527"/>
    <lineage>
        <taxon>Bacteria</taxon>
        <taxon>Bacillati</taxon>
        <taxon>Actinomycetota</taxon>
        <taxon>Actinomycetes</taxon>
        <taxon>Pseudonocardiales</taxon>
        <taxon>Pseudonocardiaceae</taxon>
        <taxon>Saccharothrix</taxon>
    </lineage>
</organism>
<dbReference type="EMBL" id="RBXR01000001">
    <property type="protein sequence ID" value="RKT75110.1"/>
    <property type="molecule type" value="Genomic_DNA"/>
</dbReference>
<keyword evidence="3" id="KW-1185">Reference proteome</keyword>
<dbReference type="RefSeq" id="WP_121230402.1">
    <property type="nucleotide sequence ID" value="NZ_JBIUBA010000011.1"/>
</dbReference>